<dbReference type="Pfam" id="PF02397">
    <property type="entry name" value="Bac_transf"/>
    <property type="match status" value="1"/>
</dbReference>
<evidence type="ECO:0000256" key="3">
    <source>
        <dbReference type="SAM" id="Phobius"/>
    </source>
</evidence>
<protein>
    <submittedName>
        <fullName evidence="5">Sugar transferase</fullName>
    </submittedName>
</protein>
<evidence type="ECO:0000256" key="1">
    <source>
        <dbReference type="ARBA" id="ARBA00006464"/>
    </source>
</evidence>
<dbReference type="GO" id="GO:0016780">
    <property type="term" value="F:phosphotransferase activity, for other substituted phosphate groups"/>
    <property type="evidence" value="ECO:0007669"/>
    <property type="project" value="TreeGrafter"/>
</dbReference>
<dbReference type="EMBL" id="SACO01000006">
    <property type="protein sequence ID" value="RVU04976.1"/>
    <property type="molecule type" value="Genomic_DNA"/>
</dbReference>
<dbReference type="Proteomes" id="UP000282837">
    <property type="component" value="Unassembled WGS sequence"/>
</dbReference>
<evidence type="ECO:0000313" key="5">
    <source>
        <dbReference type="EMBL" id="RVU04976.1"/>
    </source>
</evidence>
<dbReference type="RefSeq" id="WP_127708855.1">
    <property type="nucleotide sequence ID" value="NZ_SACO01000006.1"/>
</dbReference>
<keyword evidence="3" id="KW-1133">Transmembrane helix</keyword>
<dbReference type="OrthoDB" id="9808602at2"/>
<gene>
    <name evidence="5" type="ORF">EOE18_09545</name>
</gene>
<feature type="domain" description="Bacterial sugar transferase" evidence="4">
    <location>
        <begin position="254"/>
        <end position="442"/>
    </location>
</feature>
<dbReference type="InterPro" id="IPR003362">
    <property type="entry name" value="Bact_transf"/>
</dbReference>
<evidence type="ECO:0000256" key="2">
    <source>
        <dbReference type="ARBA" id="ARBA00023169"/>
    </source>
</evidence>
<comment type="caution">
    <text evidence="5">The sequence shown here is derived from an EMBL/GenBank/DDBJ whole genome shotgun (WGS) entry which is preliminary data.</text>
</comment>
<feature type="transmembrane region" description="Helical" evidence="3">
    <location>
        <begin position="79"/>
        <end position="98"/>
    </location>
</feature>
<reference evidence="5 6" key="1">
    <citation type="submission" date="2019-01" db="EMBL/GenBank/DDBJ databases">
        <authorList>
            <person name="Chen W.-M."/>
        </authorList>
    </citation>
    <scope>NUCLEOTIDE SEQUENCE [LARGE SCALE GENOMIC DNA]</scope>
    <source>
        <strain evidence="5 6">FSY-9</strain>
    </source>
</reference>
<accession>A0A437N4Y5</accession>
<keyword evidence="3" id="KW-0812">Transmembrane</keyword>
<organism evidence="5 6">
    <name type="scientific">Novosphingobium umbonatum</name>
    <dbReference type="NCBI Taxonomy" id="1908524"/>
    <lineage>
        <taxon>Bacteria</taxon>
        <taxon>Pseudomonadati</taxon>
        <taxon>Pseudomonadota</taxon>
        <taxon>Alphaproteobacteria</taxon>
        <taxon>Sphingomonadales</taxon>
        <taxon>Sphingomonadaceae</taxon>
        <taxon>Novosphingobium</taxon>
    </lineage>
</organism>
<dbReference type="GO" id="GO:0000271">
    <property type="term" value="P:polysaccharide biosynthetic process"/>
    <property type="evidence" value="ECO:0007669"/>
    <property type="project" value="UniProtKB-KW"/>
</dbReference>
<feature type="transmembrane region" description="Helical" evidence="3">
    <location>
        <begin position="48"/>
        <end position="67"/>
    </location>
</feature>
<evidence type="ECO:0000313" key="6">
    <source>
        <dbReference type="Proteomes" id="UP000282837"/>
    </source>
</evidence>
<feature type="transmembrane region" description="Helical" evidence="3">
    <location>
        <begin position="256"/>
        <end position="280"/>
    </location>
</feature>
<keyword evidence="2" id="KW-0270">Exopolysaccharide synthesis</keyword>
<sequence>MPLMPSLQQRRLQCHMVYMLTDAALLFASFMLSAMLLGLDGFSTQTLLVPQIILPVYLTIGLYNGAYSLNALSSRTFSVSRSLGALVMAAVVVTFITFYTRSAETYSRSVFTLGVGASAVLMAVGRVALRQFVRWRCGVAVINQLVIDDGGPSISLPGAFHVSAQSFALVPTLSDPNALDRIGMVMRNADRVVVSSTPERCANWSIILKGANVDGEVVDDNVYRLSAQGARLDGGRGLLQVSVGPMGLRDRLQKRALDLFVAGSACLALLPLFILVALAIKLEDGGPVFFVQRRVGRANRFFPIFKFRSMTVNKIGRDGSQSASKDDKRITRIGKIIRSTSIDELPQLLNVLRGDMSLVGPRPHATGSLAGDKLFWEVDPRYWERHALKPGLTGLAQIRGYRGATDREEDLSLRLTADLEYLRGWSLWRDLWIIVATFKVLVHDKAF</sequence>
<proteinExistence type="inferred from homology"/>
<feature type="transmembrane region" description="Helical" evidence="3">
    <location>
        <begin position="12"/>
        <end position="36"/>
    </location>
</feature>
<comment type="similarity">
    <text evidence="1">Belongs to the bacterial sugar transferase family.</text>
</comment>
<keyword evidence="6" id="KW-1185">Reference proteome</keyword>
<keyword evidence="5" id="KW-0808">Transferase</keyword>
<dbReference type="PANTHER" id="PTHR30576">
    <property type="entry name" value="COLANIC BIOSYNTHESIS UDP-GLUCOSE LIPID CARRIER TRANSFERASE"/>
    <property type="match status" value="1"/>
</dbReference>
<keyword evidence="3" id="KW-0472">Membrane</keyword>
<dbReference type="PANTHER" id="PTHR30576:SF0">
    <property type="entry name" value="UNDECAPRENYL-PHOSPHATE N-ACETYLGALACTOSAMINYL 1-PHOSPHATE TRANSFERASE-RELATED"/>
    <property type="match status" value="1"/>
</dbReference>
<evidence type="ECO:0000259" key="4">
    <source>
        <dbReference type="Pfam" id="PF02397"/>
    </source>
</evidence>
<name>A0A437N4Y5_9SPHN</name>
<feature type="transmembrane region" description="Helical" evidence="3">
    <location>
        <begin position="110"/>
        <end position="129"/>
    </location>
</feature>
<dbReference type="AlphaFoldDB" id="A0A437N4Y5"/>